<accession>A0A2K0U5Q6</accession>
<feature type="compositionally biased region" description="Basic and acidic residues" evidence="1">
    <location>
        <begin position="1"/>
        <end position="11"/>
    </location>
</feature>
<dbReference type="Proteomes" id="UP000236290">
    <property type="component" value="Unassembled WGS sequence"/>
</dbReference>
<evidence type="ECO:0000313" key="2">
    <source>
        <dbReference type="EMBL" id="PNP53119.1"/>
    </source>
</evidence>
<sequence length="105" mass="11911">MKSDSWAREAGGDTIPFHYGASKPEPEYSVEVQTWTGSDGNQEFGWIETLILYGDPIHPIDDPWIVRCGTEAERERARVWSESAAAHLFRQLEGKEAKEEEEEAT</sequence>
<proteinExistence type="predicted"/>
<dbReference type="EMBL" id="MTYI01000088">
    <property type="protein sequence ID" value="PNP53119.1"/>
    <property type="molecule type" value="Genomic_DNA"/>
</dbReference>
<protein>
    <submittedName>
        <fullName evidence="2">Uncharacterized protein</fullName>
    </submittedName>
</protein>
<evidence type="ECO:0000256" key="1">
    <source>
        <dbReference type="SAM" id="MobiDB-lite"/>
    </source>
</evidence>
<comment type="caution">
    <text evidence="2">The sequence shown here is derived from an EMBL/GenBank/DDBJ whole genome shotgun (WGS) entry which is preliminary data.</text>
</comment>
<name>A0A2K0U5Q6_TRIHA</name>
<organism evidence="2 3">
    <name type="scientific">Trichoderma harzianum</name>
    <name type="common">Hypocrea lixii</name>
    <dbReference type="NCBI Taxonomy" id="5544"/>
    <lineage>
        <taxon>Eukaryota</taxon>
        <taxon>Fungi</taxon>
        <taxon>Dikarya</taxon>
        <taxon>Ascomycota</taxon>
        <taxon>Pezizomycotina</taxon>
        <taxon>Sordariomycetes</taxon>
        <taxon>Hypocreomycetidae</taxon>
        <taxon>Hypocreales</taxon>
        <taxon>Hypocreaceae</taxon>
        <taxon>Trichoderma</taxon>
    </lineage>
</organism>
<feature type="region of interest" description="Disordered" evidence="1">
    <location>
        <begin position="1"/>
        <end position="23"/>
    </location>
</feature>
<evidence type="ECO:0000313" key="3">
    <source>
        <dbReference type="Proteomes" id="UP000236290"/>
    </source>
</evidence>
<gene>
    <name evidence="2" type="ORF">THARTR1_06329</name>
</gene>
<dbReference type="AlphaFoldDB" id="A0A2K0U5Q6"/>
<reference evidence="2 3" key="1">
    <citation type="submission" date="2017-02" db="EMBL/GenBank/DDBJ databases">
        <title>Genomes of Trichoderma spp. with biocontrol activity.</title>
        <authorList>
            <person name="Gardiner D."/>
            <person name="Kazan K."/>
            <person name="Vos C."/>
            <person name="Harvey P."/>
        </authorList>
    </citation>
    <scope>NUCLEOTIDE SEQUENCE [LARGE SCALE GENOMIC DNA]</scope>
    <source>
        <strain evidence="2 3">Tr1</strain>
    </source>
</reference>